<keyword evidence="1" id="KW-0472">Membrane</keyword>
<keyword evidence="1" id="KW-0812">Transmembrane</keyword>
<evidence type="ECO:0000256" key="1">
    <source>
        <dbReference type="SAM" id="Phobius"/>
    </source>
</evidence>
<name>A0AA36DMX9_CYLNA</name>
<comment type="caution">
    <text evidence="2">The sequence shown here is derived from an EMBL/GenBank/DDBJ whole genome shotgun (WGS) entry which is preliminary data.</text>
</comment>
<dbReference type="AlphaFoldDB" id="A0AA36DMX9"/>
<reference evidence="2" key="1">
    <citation type="submission" date="2023-07" db="EMBL/GenBank/DDBJ databases">
        <authorList>
            <consortium name="CYATHOMIX"/>
        </authorList>
    </citation>
    <scope>NUCLEOTIDE SEQUENCE</scope>
    <source>
        <strain evidence="2">N/A</strain>
    </source>
</reference>
<protein>
    <submittedName>
        <fullName evidence="2">Uncharacterized protein</fullName>
    </submittedName>
</protein>
<dbReference type="EMBL" id="CATQJL010000001">
    <property type="protein sequence ID" value="CAJ0590015.1"/>
    <property type="molecule type" value="Genomic_DNA"/>
</dbReference>
<accession>A0AA36DMX9</accession>
<proteinExistence type="predicted"/>
<gene>
    <name evidence="2" type="ORF">CYNAS_LOCUS1998</name>
</gene>
<evidence type="ECO:0000313" key="2">
    <source>
        <dbReference type="EMBL" id="CAJ0590015.1"/>
    </source>
</evidence>
<evidence type="ECO:0000313" key="3">
    <source>
        <dbReference type="Proteomes" id="UP001176961"/>
    </source>
</evidence>
<feature type="transmembrane region" description="Helical" evidence="1">
    <location>
        <begin position="23"/>
        <end position="44"/>
    </location>
</feature>
<keyword evidence="3" id="KW-1185">Reference proteome</keyword>
<organism evidence="2 3">
    <name type="scientific">Cylicocyclus nassatus</name>
    <name type="common">Nematode worm</name>
    <dbReference type="NCBI Taxonomy" id="53992"/>
    <lineage>
        <taxon>Eukaryota</taxon>
        <taxon>Metazoa</taxon>
        <taxon>Ecdysozoa</taxon>
        <taxon>Nematoda</taxon>
        <taxon>Chromadorea</taxon>
        <taxon>Rhabditida</taxon>
        <taxon>Rhabditina</taxon>
        <taxon>Rhabditomorpha</taxon>
        <taxon>Strongyloidea</taxon>
        <taxon>Strongylidae</taxon>
        <taxon>Cylicocyclus</taxon>
    </lineage>
</organism>
<sequence>MFSLQIDGGSTPFTDGTFATLHVLIYFVLSPIVLCFPSPIRAGIKVHSIFRSDRLTILTLLPVPNHLGQRFENVCLSCTELAEDFAHYSP</sequence>
<dbReference type="Proteomes" id="UP001176961">
    <property type="component" value="Unassembled WGS sequence"/>
</dbReference>
<keyword evidence="1" id="KW-1133">Transmembrane helix</keyword>